<gene>
    <name evidence="2" type="ORF">MAR_002291</name>
</gene>
<keyword evidence="3" id="KW-1185">Reference proteome</keyword>
<evidence type="ECO:0000313" key="2">
    <source>
        <dbReference type="EMBL" id="WAR20453.1"/>
    </source>
</evidence>
<dbReference type="Proteomes" id="UP001164746">
    <property type="component" value="Chromosome 11"/>
</dbReference>
<organism evidence="2 3">
    <name type="scientific">Mya arenaria</name>
    <name type="common">Soft-shell clam</name>
    <dbReference type="NCBI Taxonomy" id="6604"/>
    <lineage>
        <taxon>Eukaryota</taxon>
        <taxon>Metazoa</taxon>
        <taxon>Spiralia</taxon>
        <taxon>Lophotrochozoa</taxon>
        <taxon>Mollusca</taxon>
        <taxon>Bivalvia</taxon>
        <taxon>Autobranchia</taxon>
        <taxon>Heteroconchia</taxon>
        <taxon>Euheterodonta</taxon>
        <taxon>Imparidentia</taxon>
        <taxon>Neoheterodontei</taxon>
        <taxon>Myida</taxon>
        <taxon>Myoidea</taxon>
        <taxon>Myidae</taxon>
        <taxon>Mya</taxon>
    </lineage>
</organism>
<dbReference type="InterPro" id="IPR000998">
    <property type="entry name" value="MAM_dom"/>
</dbReference>
<dbReference type="Pfam" id="PF01764">
    <property type="entry name" value="Lipase_3"/>
    <property type="match status" value="1"/>
</dbReference>
<dbReference type="EMBL" id="CP111022">
    <property type="protein sequence ID" value="WAR20453.1"/>
    <property type="molecule type" value="Genomic_DNA"/>
</dbReference>
<evidence type="ECO:0000313" key="3">
    <source>
        <dbReference type="Proteomes" id="UP001164746"/>
    </source>
</evidence>
<dbReference type="SMART" id="SM00137">
    <property type="entry name" value="MAM"/>
    <property type="match status" value="1"/>
</dbReference>
<dbReference type="Gene3D" id="2.60.120.200">
    <property type="match status" value="1"/>
</dbReference>
<dbReference type="Gene3D" id="3.40.50.1820">
    <property type="entry name" value="alpha/beta hydrolase"/>
    <property type="match status" value="1"/>
</dbReference>
<dbReference type="PROSITE" id="PS50060">
    <property type="entry name" value="MAM_2"/>
    <property type="match status" value="1"/>
</dbReference>
<dbReference type="CDD" id="cd00519">
    <property type="entry name" value="Lipase_3"/>
    <property type="match status" value="1"/>
</dbReference>
<dbReference type="CDD" id="cd06263">
    <property type="entry name" value="MAM"/>
    <property type="match status" value="1"/>
</dbReference>
<proteinExistence type="predicted"/>
<dbReference type="InterPro" id="IPR029058">
    <property type="entry name" value="AB_hydrolase_fold"/>
</dbReference>
<name>A0ABY7FIC1_MYAAR</name>
<dbReference type="InterPro" id="IPR002921">
    <property type="entry name" value="Fungal_lipase-type"/>
</dbReference>
<evidence type="ECO:0000259" key="1">
    <source>
        <dbReference type="PROSITE" id="PS50060"/>
    </source>
</evidence>
<protein>
    <submittedName>
        <fullName evidence="2">LIP1-like protein</fullName>
    </submittedName>
</protein>
<dbReference type="Pfam" id="PF00629">
    <property type="entry name" value="MAM"/>
    <property type="match status" value="1"/>
</dbReference>
<accession>A0ABY7FIC1</accession>
<dbReference type="SUPFAM" id="SSF49899">
    <property type="entry name" value="Concanavalin A-like lectins/glucanases"/>
    <property type="match status" value="1"/>
</dbReference>
<reference evidence="2" key="1">
    <citation type="submission" date="2022-11" db="EMBL/GenBank/DDBJ databases">
        <title>Centuries of genome instability and evolution in soft-shell clam transmissible cancer (bioRxiv).</title>
        <authorList>
            <person name="Hart S.F.M."/>
            <person name="Yonemitsu M.A."/>
            <person name="Giersch R.M."/>
            <person name="Beal B.F."/>
            <person name="Arriagada G."/>
            <person name="Davis B.W."/>
            <person name="Ostrander E.A."/>
            <person name="Goff S.P."/>
            <person name="Metzger M.J."/>
        </authorList>
    </citation>
    <scope>NUCLEOTIDE SEQUENCE</scope>
    <source>
        <strain evidence="2">MELC-2E11</strain>
        <tissue evidence="2">Siphon/mantle</tissue>
    </source>
</reference>
<dbReference type="PANTHER" id="PTHR45908">
    <property type="entry name" value="PROTEIN CBG11750-RELATED"/>
    <property type="match status" value="1"/>
</dbReference>
<dbReference type="InterPro" id="IPR013320">
    <property type="entry name" value="ConA-like_dom_sf"/>
</dbReference>
<dbReference type="SUPFAM" id="SSF53474">
    <property type="entry name" value="alpha/beta-Hydrolases"/>
    <property type="match status" value="1"/>
</dbReference>
<feature type="domain" description="MAM" evidence="1">
    <location>
        <begin position="224"/>
        <end position="382"/>
    </location>
</feature>
<sequence length="382" mass="43777">MDTFKEEKDFRNNGKVHAYFHYAFNKLYDPCLRESIRKLTRQYMSYDVIVTGHSLGGAMASLAAVALVKDGVVPGNRLSLYTFGMPRTGDKKFAYGHDLTVNRSWRIVHYKDLVARIPRSSDDAYHHGMEIYYPRVDMNYTSNYVECRGDEDMECSKGQGIDFINGIEYHTSYFGINLGEHCKNELRYRRSSEEPRFPDNHCEVISLKDAEKLANTEIKTVTESQCDFENGFCDWSRASGSTFNFQRHQGQTDAAGKTGPRTDCKGSKGYFIFADATGNLRELAKLRSPNFPIGPYCLTFYYHMYGEDMGALKVFVYSNKTRKKLLERSKSQGDRWIKQRANAKFKKAEIDTIHFEFEARIGKNYASDIALDDISITPGLCH</sequence>